<proteinExistence type="predicted"/>
<reference evidence="2" key="1">
    <citation type="submission" date="2016-12" db="EMBL/GenBank/DDBJ databases">
        <title>The genomes of Aspergillus section Nigri reveals drivers in fungal speciation.</title>
        <authorList>
            <consortium name="DOE Joint Genome Institute"/>
            <person name="Vesth T.C."/>
            <person name="Nybo J."/>
            <person name="Theobald S."/>
            <person name="Brandl J."/>
            <person name="Frisvad J.C."/>
            <person name="Nielsen K.F."/>
            <person name="Lyhne E.K."/>
            <person name="Kogle M.E."/>
            <person name="Kuo A."/>
            <person name="Riley R."/>
            <person name="Clum A."/>
            <person name="Nolan M."/>
            <person name="Lipzen A."/>
            <person name="Salamov A."/>
            <person name="Henrissat B."/>
            <person name="Wiebenga A."/>
            <person name="De Vries R.P."/>
            <person name="Grigoriev I.V."/>
            <person name="Mortensen U.H."/>
            <person name="Andersen M.R."/>
            <person name="Baker S.E."/>
        </authorList>
    </citation>
    <scope>NUCLEOTIDE SEQUENCE [LARGE SCALE GENOMIC DNA]</scope>
    <source>
        <strain evidence="2">CBS 115656</strain>
    </source>
</reference>
<evidence type="ECO:0000256" key="1">
    <source>
        <dbReference type="SAM" id="Phobius"/>
    </source>
</evidence>
<keyword evidence="1" id="KW-0812">Transmembrane</keyword>
<keyword evidence="1" id="KW-1133">Transmembrane helix</keyword>
<protein>
    <submittedName>
        <fullName evidence="2">Uncharacterized protein</fullName>
    </submittedName>
</protein>
<keyword evidence="1" id="KW-0472">Membrane</keyword>
<dbReference type="Proteomes" id="UP000247647">
    <property type="component" value="Unassembled WGS sequence"/>
</dbReference>
<dbReference type="EMBL" id="KZ821452">
    <property type="protein sequence ID" value="PYH36762.1"/>
    <property type="molecule type" value="Genomic_DNA"/>
</dbReference>
<accession>A0A318ZLG9</accession>
<feature type="transmembrane region" description="Helical" evidence="1">
    <location>
        <begin position="21"/>
        <end position="40"/>
    </location>
</feature>
<name>A0A318ZLG9_ASPNB</name>
<sequence length="70" mass="7816">MCVCMYVCHRMKKGGRKLKSGIGIGVEIWGLIASLCLRICHSLHAGWVSGEGLLVFRFYLVGGYYLYVCV</sequence>
<evidence type="ECO:0000313" key="3">
    <source>
        <dbReference type="Proteomes" id="UP000247647"/>
    </source>
</evidence>
<keyword evidence="3" id="KW-1185">Reference proteome</keyword>
<dbReference type="GeneID" id="37121218"/>
<dbReference type="RefSeq" id="XP_025482240.1">
    <property type="nucleotide sequence ID" value="XM_025618762.1"/>
</dbReference>
<feature type="transmembrane region" description="Helical" evidence="1">
    <location>
        <begin position="46"/>
        <end position="67"/>
    </location>
</feature>
<dbReference type="AlphaFoldDB" id="A0A318ZLG9"/>
<organism evidence="2 3">
    <name type="scientific">Aspergillus neoniger (strain CBS 115656)</name>
    <dbReference type="NCBI Taxonomy" id="1448310"/>
    <lineage>
        <taxon>Eukaryota</taxon>
        <taxon>Fungi</taxon>
        <taxon>Dikarya</taxon>
        <taxon>Ascomycota</taxon>
        <taxon>Pezizomycotina</taxon>
        <taxon>Eurotiomycetes</taxon>
        <taxon>Eurotiomycetidae</taxon>
        <taxon>Eurotiales</taxon>
        <taxon>Aspergillaceae</taxon>
        <taxon>Aspergillus</taxon>
        <taxon>Aspergillus subgen. Circumdati</taxon>
    </lineage>
</organism>
<gene>
    <name evidence="2" type="ORF">BO87DRAFT_230713</name>
</gene>
<evidence type="ECO:0000313" key="2">
    <source>
        <dbReference type="EMBL" id="PYH36762.1"/>
    </source>
</evidence>